<dbReference type="PROSITE" id="PS50011">
    <property type="entry name" value="PROTEIN_KINASE_DOM"/>
    <property type="match status" value="1"/>
</dbReference>
<comment type="catalytic activity">
    <reaction evidence="7">
        <text>L-threonyl-[protein] + ATP = O-phospho-L-threonyl-[protein] + ADP + H(+)</text>
        <dbReference type="Rhea" id="RHEA:46608"/>
        <dbReference type="Rhea" id="RHEA-COMP:11060"/>
        <dbReference type="Rhea" id="RHEA-COMP:11605"/>
        <dbReference type="ChEBI" id="CHEBI:15378"/>
        <dbReference type="ChEBI" id="CHEBI:30013"/>
        <dbReference type="ChEBI" id="CHEBI:30616"/>
        <dbReference type="ChEBI" id="CHEBI:61977"/>
        <dbReference type="ChEBI" id="CHEBI:456216"/>
        <dbReference type="EC" id="2.7.11.1"/>
    </reaction>
</comment>
<evidence type="ECO:0000256" key="6">
    <source>
        <dbReference type="ARBA" id="ARBA00022840"/>
    </source>
</evidence>
<dbReference type="GO" id="GO:0050684">
    <property type="term" value="P:regulation of mRNA processing"/>
    <property type="evidence" value="ECO:0007669"/>
    <property type="project" value="TreeGrafter"/>
</dbReference>
<reference evidence="12" key="2">
    <citation type="submission" date="2015-01" db="EMBL/GenBank/DDBJ databases">
        <title>Evolutionary Origins and Diversification of the Mycorrhizal Mutualists.</title>
        <authorList>
            <consortium name="DOE Joint Genome Institute"/>
            <consortium name="Mycorrhizal Genomics Consortium"/>
            <person name="Kohler A."/>
            <person name="Kuo A."/>
            <person name="Nagy L.G."/>
            <person name="Floudas D."/>
            <person name="Copeland A."/>
            <person name="Barry K.W."/>
            <person name="Cichocki N."/>
            <person name="Veneault-Fourrey C."/>
            <person name="LaButti K."/>
            <person name="Lindquist E.A."/>
            <person name="Lipzen A."/>
            <person name="Lundell T."/>
            <person name="Morin E."/>
            <person name="Murat C."/>
            <person name="Riley R."/>
            <person name="Ohm R."/>
            <person name="Sun H."/>
            <person name="Tunlid A."/>
            <person name="Henrissat B."/>
            <person name="Grigoriev I.V."/>
            <person name="Hibbett D.S."/>
            <person name="Martin F."/>
        </authorList>
    </citation>
    <scope>NUCLEOTIDE SEQUENCE [LARGE SCALE GENOMIC DNA]</scope>
    <source>
        <strain evidence="12">h7</strain>
    </source>
</reference>
<keyword evidence="12" id="KW-1185">Reference proteome</keyword>
<feature type="region of interest" description="Disordered" evidence="9">
    <location>
        <begin position="232"/>
        <end position="254"/>
    </location>
</feature>
<organism evidence="11 12">
    <name type="scientific">Hebeloma cylindrosporum</name>
    <dbReference type="NCBI Taxonomy" id="76867"/>
    <lineage>
        <taxon>Eukaryota</taxon>
        <taxon>Fungi</taxon>
        <taxon>Dikarya</taxon>
        <taxon>Basidiomycota</taxon>
        <taxon>Agaricomycotina</taxon>
        <taxon>Agaricomycetes</taxon>
        <taxon>Agaricomycetidae</taxon>
        <taxon>Agaricales</taxon>
        <taxon>Agaricineae</taxon>
        <taxon>Hymenogastraceae</taxon>
        <taxon>Hebeloma</taxon>
    </lineage>
</organism>
<dbReference type="GO" id="GO:0000245">
    <property type="term" value="P:spliceosomal complex assembly"/>
    <property type="evidence" value="ECO:0007669"/>
    <property type="project" value="TreeGrafter"/>
</dbReference>
<dbReference type="STRING" id="686832.A0A0C3BUR3"/>
<reference evidence="11 12" key="1">
    <citation type="submission" date="2014-04" db="EMBL/GenBank/DDBJ databases">
        <authorList>
            <consortium name="DOE Joint Genome Institute"/>
            <person name="Kuo A."/>
            <person name="Gay G."/>
            <person name="Dore J."/>
            <person name="Kohler A."/>
            <person name="Nagy L.G."/>
            <person name="Floudas D."/>
            <person name="Copeland A."/>
            <person name="Barry K.W."/>
            <person name="Cichocki N."/>
            <person name="Veneault-Fourrey C."/>
            <person name="LaButti K."/>
            <person name="Lindquist E.A."/>
            <person name="Lipzen A."/>
            <person name="Lundell T."/>
            <person name="Morin E."/>
            <person name="Murat C."/>
            <person name="Sun H."/>
            <person name="Tunlid A."/>
            <person name="Henrissat B."/>
            <person name="Grigoriev I.V."/>
            <person name="Hibbett D.S."/>
            <person name="Martin F."/>
            <person name="Nordberg H.P."/>
            <person name="Cantor M.N."/>
            <person name="Hua S.X."/>
        </authorList>
    </citation>
    <scope>NUCLEOTIDE SEQUENCE [LARGE SCALE GENOMIC DNA]</scope>
    <source>
        <strain evidence="12">h7</strain>
    </source>
</reference>
<dbReference type="InterPro" id="IPR051334">
    <property type="entry name" value="SRPK"/>
</dbReference>
<dbReference type="InterPro" id="IPR011009">
    <property type="entry name" value="Kinase-like_dom_sf"/>
</dbReference>
<evidence type="ECO:0000256" key="5">
    <source>
        <dbReference type="ARBA" id="ARBA00022777"/>
    </source>
</evidence>
<evidence type="ECO:0000259" key="10">
    <source>
        <dbReference type="PROSITE" id="PS50011"/>
    </source>
</evidence>
<dbReference type="Pfam" id="PF00069">
    <property type="entry name" value="Pkinase"/>
    <property type="match status" value="2"/>
</dbReference>
<evidence type="ECO:0000256" key="9">
    <source>
        <dbReference type="SAM" id="MobiDB-lite"/>
    </source>
</evidence>
<evidence type="ECO:0000256" key="4">
    <source>
        <dbReference type="ARBA" id="ARBA00022741"/>
    </source>
</evidence>
<dbReference type="SUPFAM" id="SSF56112">
    <property type="entry name" value="Protein kinase-like (PK-like)"/>
    <property type="match status" value="1"/>
</dbReference>
<proteinExistence type="predicted"/>
<evidence type="ECO:0000256" key="7">
    <source>
        <dbReference type="ARBA" id="ARBA00047899"/>
    </source>
</evidence>
<dbReference type="AlphaFoldDB" id="A0A0C3BUR3"/>
<keyword evidence="3" id="KW-0808">Transferase</keyword>
<evidence type="ECO:0000313" key="11">
    <source>
        <dbReference type="EMBL" id="KIM35824.1"/>
    </source>
</evidence>
<dbReference type="GO" id="GO:0005524">
    <property type="term" value="F:ATP binding"/>
    <property type="evidence" value="ECO:0007669"/>
    <property type="project" value="UniProtKB-KW"/>
</dbReference>
<keyword evidence="5" id="KW-0418">Kinase</keyword>
<dbReference type="Gene3D" id="1.10.510.10">
    <property type="entry name" value="Transferase(Phosphotransferase) domain 1"/>
    <property type="match status" value="1"/>
</dbReference>
<evidence type="ECO:0000256" key="3">
    <source>
        <dbReference type="ARBA" id="ARBA00022679"/>
    </source>
</evidence>
<evidence type="ECO:0000256" key="1">
    <source>
        <dbReference type="ARBA" id="ARBA00012513"/>
    </source>
</evidence>
<dbReference type="EC" id="2.7.11.1" evidence="1"/>
<dbReference type="HOGENOM" id="CLU_000288_81_13_1"/>
<dbReference type="GO" id="GO:0004674">
    <property type="term" value="F:protein serine/threonine kinase activity"/>
    <property type="evidence" value="ECO:0007669"/>
    <property type="project" value="UniProtKB-KW"/>
</dbReference>
<keyword evidence="2" id="KW-0723">Serine/threonine-protein kinase</keyword>
<sequence>MHCGTFDSAIGRLTRFSFRHPVRTTTSMLKRLSHVRRFQKATLIGPRSLPSRQPHLDWAAKEEPLEKYAIGGYHPVKIGAVLNSRYRTVRKLGWSNYGTAWLAQQQTGNGSQIFRVVKVLTGLTTDVAMIAGDPVLSDLEEPLLQSGHPHILQVLDYFYLQNPQGKHLCYITDPLTEDMRSFSERWKYHRIPTTFLKQVTRQVLLGLEYLHDECDLVHTDIKPENIRLEAPDNRSLSFGEGNGNGDNFVETSTGKNSEGQLISRYRSHPIYYPIPDGDLNSPDTWSQTRVRLGEGSSSCNRPGPWTSMIQSPPFRAPEVCMGAGWGKPADIWSLGCTVYELAMGRPFFNRDIHDESVPFLHVITFGDYPAEMIARAKFRDDFLNKDGSLRISLPGRAPSLKNIIDMHGAPPNADKFVDFLERMLVLDPSKRACCDDLLMHEWLAL</sequence>
<feature type="domain" description="Protein kinase" evidence="10">
    <location>
        <begin position="86"/>
        <end position="443"/>
    </location>
</feature>
<gene>
    <name evidence="11" type="ORF">M413DRAFT_32180</name>
</gene>
<dbReference type="PANTHER" id="PTHR47634">
    <property type="entry name" value="PROTEIN KINASE DOMAIN-CONTAINING PROTEIN-RELATED"/>
    <property type="match status" value="1"/>
</dbReference>
<protein>
    <recommendedName>
        <fullName evidence="1">non-specific serine/threonine protein kinase</fullName>
        <ecNumber evidence="1">2.7.11.1</ecNumber>
    </recommendedName>
</protein>
<dbReference type="GO" id="GO:0005737">
    <property type="term" value="C:cytoplasm"/>
    <property type="evidence" value="ECO:0007669"/>
    <property type="project" value="TreeGrafter"/>
</dbReference>
<evidence type="ECO:0000256" key="2">
    <source>
        <dbReference type="ARBA" id="ARBA00022527"/>
    </source>
</evidence>
<dbReference type="GO" id="GO:0005634">
    <property type="term" value="C:nucleus"/>
    <property type="evidence" value="ECO:0007669"/>
    <property type="project" value="TreeGrafter"/>
</dbReference>
<evidence type="ECO:0000313" key="12">
    <source>
        <dbReference type="Proteomes" id="UP000053424"/>
    </source>
</evidence>
<dbReference type="PANTHER" id="PTHR47634:SF9">
    <property type="entry name" value="PROTEIN KINASE DOMAIN-CONTAINING PROTEIN-RELATED"/>
    <property type="match status" value="1"/>
</dbReference>
<dbReference type="EMBL" id="KN831813">
    <property type="protein sequence ID" value="KIM35824.1"/>
    <property type="molecule type" value="Genomic_DNA"/>
</dbReference>
<keyword evidence="4" id="KW-0547">Nucleotide-binding</keyword>
<dbReference type="Gene3D" id="3.30.200.20">
    <property type="entry name" value="Phosphorylase Kinase, domain 1"/>
    <property type="match status" value="1"/>
</dbReference>
<dbReference type="SMART" id="SM00220">
    <property type="entry name" value="S_TKc"/>
    <property type="match status" value="1"/>
</dbReference>
<comment type="catalytic activity">
    <reaction evidence="8">
        <text>L-seryl-[protein] + ATP = O-phospho-L-seryl-[protein] + ADP + H(+)</text>
        <dbReference type="Rhea" id="RHEA:17989"/>
        <dbReference type="Rhea" id="RHEA-COMP:9863"/>
        <dbReference type="Rhea" id="RHEA-COMP:11604"/>
        <dbReference type="ChEBI" id="CHEBI:15378"/>
        <dbReference type="ChEBI" id="CHEBI:29999"/>
        <dbReference type="ChEBI" id="CHEBI:30616"/>
        <dbReference type="ChEBI" id="CHEBI:83421"/>
        <dbReference type="ChEBI" id="CHEBI:456216"/>
        <dbReference type="EC" id="2.7.11.1"/>
    </reaction>
</comment>
<accession>A0A0C3BUR3</accession>
<name>A0A0C3BUR3_HEBCY</name>
<dbReference type="InterPro" id="IPR000719">
    <property type="entry name" value="Prot_kinase_dom"/>
</dbReference>
<keyword evidence="6" id="KW-0067">ATP-binding</keyword>
<evidence type="ECO:0000256" key="8">
    <source>
        <dbReference type="ARBA" id="ARBA00048679"/>
    </source>
</evidence>
<dbReference type="Proteomes" id="UP000053424">
    <property type="component" value="Unassembled WGS sequence"/>
</dbReference>
<dbReference type="OrthoDB" id="5979581at2759"/>